<comment type="similarity">
    <text evidence="1">Belongs to the EXO5 family.</text>
</comment>
<dbReference type="RefSeq" id="XP_040629206.1">
    <property type="nucleotide sequence ID" value="XM_040772633.1"/>
</dbReference>
<sequence length="103" mass="11560">MVKQESLGGQAPDTPIARPVALPLQSKLDEAVILGCHRFSYSETQVDAHIDKMLALWTGDREPIGVDVEDVNRCWRCPYEEGCEWREMKAKEFTSKTGVHISG</sequence>
<dbReference type="InterPro" id="IPR019190">
    <property type="entry name" value="EXOV"/>
</dbReference>
<dbReference type="GO" id="GO:0045145">
    <property type="term" value="F:single-stranded DNA 5'-3' DNA exonuclease activity"/>
    <property type="evidence" value="ECO:0007669"/>
    <property type="project" value="InterPro"/>
</dbReference>
<accession>M5G0N6</accession>
<dbReference type="PANTHER" id="PTHR14464:SF4">
    <property type="entry name" value="EXONUCLEASE V"/>
    <property type="match status" value="1"/>
</dbReference>
<evidence type="ECO:0000313" key="3">
    <source>
        <dbReference type="Proteomes" id="UP000030653"/>
    </source>
</evidence>
<dbReference type="Pfam" id="PF09810">
    <property type="entry name" value="Exo5"/>
    <property type="match status" value="1"/>
</dbReference>
<dbReference type="EMBL" id="JH795862">
    <property type="protein sequence ID" value="EJU02309.1"/>
    <property type="molecule type" value="Genomic_DNA"/>
</dbReference>
<evidence type="ECO:0000256" key="1">
    <source>
        <dbReference type="ARBA" id="ARBA00009797"/>
    </source>
</evidence>
<protein>
    <submittedName>
        <fullName evidence="2">Uncharacterized protein</fullName>
    </submittedName>
</protein>
<name>M5G0N6_DACPD</name>
<dbReference type="GeneID" id="63687695"/>
<keyword evidence="3" id="KW-1185">Reference proteome</keyword>
<dbReference type="GO" id="GO:0036297">
    <property type="term" value="P:interstrand cross-link repair"/>
    <property type="evidence" value="ECO:0007669"/>
    <property type="project" value="TreeGrafter"/>
</dbReference>
<dbReference type="AlphaFoldDB" id="M5G0N6"/>
<dbReference type="HOGENOM" id="CLU_2263634_0_0_1"/>
<gene>
    <name evidence="2" type="ORF">DACRYDRAFT_21999</name>
</gene>
<dbReference type="Proteomes" id="UP000030653">
    <property type="component" value="Unassembled WGS sequence"/>
</dbReference>
<reference evidence="2 3" key="1">
    <citation type="journal article" date="2012" name="Science">
        <title>The Paleozoic origin of enzymatic lignin decomposition reconstructed from 31 fungal genomes.</title>
        <authorList>
            <person name="Floudas D."/>
            <person name="Binder M."/>
            <person name="Riley R."/>
            <person name="Barry K."/>
            <person name="Blanchette R.A."/>
            <person name="Henrissat B."/>
            <person name="Martinez A.T."/>
            <person name="Otillar R."/>
            <person name="Spatafora J.W."/>
            <person name="Yadav J.S."/>
            <person name="Aerts A."/>
            <person name="Benoit I."/>
            <person name="Boyd A."/>
            <person name="Carlson A."/>
            <person name="Copeland A."/>
            <person name="Coutinho P.M."/>
            <person name="de Vries R.P."/>
            <person name="Ferreira P."/>
            <person name="Findley K."/>
            <person name="Foster B."/>
            <person name="Gaskell J."/>
            <person name="Glotzer D."/>
            <person name="Gorecki P."/>
            <person name="Heitman J."/>
            <person name="Hesse C."/>
            <person name="Hori C."/>
            <person name="Igarashi K."/>
            <person name="Jurgens J.A."/>
            <person name="Kallen N."/>
            <person name="Kersten P."/>
            <person name="Kohler A."/>
            <person name="Kuees U."/>
            <person name="Kumar T.K.A."/>
            <person name="Kuo A."/>
            <person name="LaButti K."/>
            <person name="Larrondo L.F."/>
            <person name="Lindquist E."/>
            <person name="Ling A."/>
            <person name="Lombard V."/>
            <person name="Lucas S."/>
            <person name="Lundell T."/>
            <person name="Martin R."/>
            <person name="McLaughlin D.J."/>
            <person name="Morgenstern I."/>
            <person name="Morin E."/>
            <person name="Murat C."/>
            <person name="Nagy L.G."/>
            <person name="Nolan M."/>
            <person name="Ohm R.A."/>
            <person name="Patyshakuliyeva A."/>
            <person name="Rokas A."/>
            <person name="Ruiz-Duenas F.J."/>
            <person name="Sabat G."/>
            <person name="Salamov A."/>
            <person name="Samejima M."/>
            <person name="Schmutz J."/>
            <person name="Slot J.C."/>
            <person name="St John F."/>
            <person name="Stenlid J."/>
            <person name="Sun H."/>
            <person name="Sun S."/>
            <person name="Syed K."/>
            <person name="Tsang A."/>
            <person name="Wiebenga A."/>
            <person name="Young D."/>
            <person name="Pisabarro A."/>
            <person name="Eastwood D.C."/>
            <person name="Martin F."/>
            <person name="Cullen D."/>
            <person name="Grigoriev I.V."/>
            <person name="Hibbett D.S."/>
        </authorList>
    </citation>
    <scope>NUCLEOTIDE SEQUENCE [LARGE SCALE GENOMIC DNA]</scope>
    <source>
        <strain evidence="2 3">DJM-731 SS1</strain>
    </source>
</reference>
<proteinExistence type="inferred from homology"/>
<dbReference type="GO" id="GO:0005739">
    <property type="term" value="C:mitochondrion"/>
    <property type="evidence" value="ECO:0007669"/>
    <property type="project" value="TreeGrafter"/>
</dbReference>
<organism evidence="2 3">
    <name type="scientific">Dacryopinax primogenitus (strain DJM 731)</name>
    <name type="common">Brown rot fungus</name>
    <dbReference type="NCBI Taxonomy" id="1858805"/>
    <lineage>
        <taxon>Eukaryota</taxon>
        <taxon>Fungi</taxon>
        <taxon>Dikarya</taxon>
        <taxon>Basidiomycota</taxon>
        <taxon>Agaricomycotina</taxon>
        <taxon>Dacrymycetes</taxon>
        <taxon>Dacrymycetales</taxon>
        <taxon>Dacrymycetaceae</taxon>
        <taxon>Dacryopinax</taxon>
    </lineage>
</organism>
<dbReference type="GO" id="GO:0005634">
    <property type="term" value="C:nucleus"/>
    <property type="evidence" value="ECO:0007669"/>
    <property type="project" value="TreeGrafter"/>
</dbReference>
<evidence type="ECO:0000313" key="2">
    <source>
        <dbReference type="EMBL" id="EJU02309.1"/>
    </source>
</evidence>
<dbReference type="OrthoDB" id="354769at2759"/>
<dbReference type="PANTHER" id="PTHR14464">
    <property type="entry name" value="EXONUCLEASE V"/>
    <property type="match status" value="1"/>
</dbReference>